<accession>A0ABU4WI23</accession>
<evidence type="ECO:0000313" key="3">
    <source>
        <dbReference type="Proteomes" id="UP001275932"/>
    </source>
</evidence>
<evidence type="ECO:0000256" key="1">
    <source>
        <dbReference type="SAM" id="Phobius"/>
    </source>
</evidence>
<feature type="transmembrane region" description="Helical" evidence="1">
    <location>
        <begin position="41"/>
        <end position="66"/>
    </location>
</feature>
<comment type="caution">
    <text evidence="2">The sequence shown here is derived from an EMBL/GenBank/DDBJ whole genome shotgun (WGS) entry which is preliminary data.</text>
</comment>
<dbReference type="Proteomes" id="UP001275932">
    <property type="component" value="Unassembled WGS sequence"/>
</dbReference>
<feature type="transmembrane region" description="Helical" evidence="1">
    <location>
        <begin position="72"/>
        <end position="99"/>
    </location>
</feature>
<evidence type="ECO:0000313" key="2">
    <source>
        <dbReference type="EMBL" id="MDX8416205.1"/>
    </source>
</evidence>
<protein>
    <submittedName>
        <fullName evidence="2">Uncharacterized protein</fullName>
    </submittedName>
</protein>
<keyword evidence="1" id="KW-1133">Transmembrane helix</keyword>
<reference evidence="2 3" key="1">
    <citation type="submission" date="2022-03" db="EMBL/GenBank/DDBJ databases">
        <title>Novel taxa within the pig intestine.</title>
        <authorList>
            <person name="Wylensek D."/>
            <person name="Bishof K."/>
            <person name="Afrizal A."/>
            <person name="Clavel T."/>
        </authorList>
    </citation>
    <scope>NUCLEOTIDE SEQUENCE [LARGE SCALE GENOMIC DNA]</scope>
    <source>
        <strain evidence="2 3">CLA-KB-P66</strain>
    </source>
</reference>
<name>A0ABU4WI23_9BACT</name>
<keyword evidence="1" id="KW-0812">Transmembrane</keyword>
<sequence>MDMEEYMRQNPDFAKKYAKPTQTKQIATQDKTVKSGTMFKLAIYAILTAFVSVVFWFIGMTGVASIGSVIPLVIFGGLSAIFGIFSVAYVIATGVYIGVNS</sequence>
<proteinExistence type="predicted"/>
<gene>
    <name evidence="2" type="ORF">MOX91_08490</name>
</gene>
<organism evidence="2 3">
    <name type="scientific">Intestinicryptomonas porci</name>
    <dbReference type="NCBI Taxonomy" id="2926320"/>
    <lineage>
        <taxon>Bacteria</taxon>
        <taxon>Pseudomonadati</taxon>
        <taxon>Verrucomicrobiota</taxon>
        <taxon>Opitutia</taxon>
        <taxon>Opitutales</taxon>
        <taxon>Intestinicryptomonaceae</taxon>
        <taxon>Intestinicryptomonas</taxon>
    </lineage>
</organism>
<keyword evidence="3" id="KW-1185">Reference proteome</keyword>
<dbReference type="EMBL" id="JALBUT010000010">
    <property type="protein sequence ID" value="MDX8416205.1"/>
    <property type="molecule type" value="Genomic_DNA"/>
</dbReference>
<keyword evidence="1" id="KW-0472">Membrane</keyword>
<dbReference type="RefSeq" id="WP_370397660.1">
    <property type="nucleotide sequence ID" value="NZ_JALBUT010000010.1"/>
</dbReference>